<protein>
    <submittedName>
        <fullName evidence="1">Uncharacterized protein</fullName>
    </submittedName>
</protein>
<organism evidence="1 2">
    <name type="scientific">Hibiscus syriacus</name>
    <name type="common">Rose of Sharon</name>
    <dbReference type="NCBI Taxonomy" id="106335"/>
    <lineage>
        <taxon>Eukaryota</taxon>
        <taxon>Viridiplantae</taxon>
        <taxon>Streptophyta</taxon>
        <taxon>Embryophyta</taxon>
        <taxon>Tracheophyta</taxon>
        <taxon>Spermatophyta</taxon>
        <taxon>Magnoliopsida</taxon>
        <taxon>eudicotyledons</taxon>
        <taxon>Gunneridae</taxon>
        <taxon>Pentapetalae</taxon>
        <taxon>rosids</taxon>
        <taxon>malvids</taxon>
        <taxon>Malvales</taxon>
        <taxon>Malvaceae</taxon>
        <taxon>Malvoideae</taxon>
        <taxon>Hibiscus</taxon>
    </lineage>
</organism>
<name>A0A6A2WK43_HIBSY</name>
<evidence type="ECO:0000313" key="2">
    <source>
        <dbReference type="Proteomes" id="UP000436088"/>
    </source>
</evidence>
<dbReference type="EMBL" id="VEPZ02001734">
    <property type="protein sequence ID" value="KAE8660042.1"/>
    <property type="molecule type" value="Genomic_DNA"/>
</dbReference>
<comment type="caution">
    <text evidence="1">The sequence shown here is derived from an EMBL/GenBank/DDBJ whole genome shotgun (WGS) entry which is preliminary data.</text>
</comment>
<dbReference type="AlphaFoldDB" id="A0A6A2WK43"/>
<gene>
    <name evidence="1" type="ORF">F3Y22_tig00116959pilonHSYRG00506</name>
</gene>
<reference evidence="1" key="1">
    <citation type="submission" date="2019-09" db="EMBL/GenBank/DDBJ databases">
        <title>Draft genome information of white flower Hibiscus syriacus.</title>
        <authorList>
            <person name="Kim Y.-M."/>
        </authorList>
    </citation>
    <scope>NUCLEOTIDE SEQUENCE [LARGE SCALE GENOMIC DNA]</scope>
    <source>
        <strain evidence="1">YM2019G1</strain>
    </source>
</reference>
<keyword evidence="2" id="KW-1185">Reference proteome</keyword>
<proteinExistence type="predicted"/>
<evidence type="ECO:0000313" key="1">
    <source>
        <dbReference type="EMBL" id="KAE8660042.1"/>
    </source>
</evidence>
<dbReference type="Proteomes" id="UP000436088">
    <property type="component" value="Unassembled WGS sequence"/>
</dbReference>
<accession>A0A6A2WK43</accession>
<sequence length="84" mass="9468">MCGGKIQVIESNSTSWDHTWRDGFAKRELRSELTVIEATIRVGIAVVVSNVRYPRLGSSRSVCEISTWWFPVLLNPGQELHQPA</sequence>